<evidence type="ECO:0008006" key="3">
    <source>
        <dbReference type="Google" id="ProtNLM"/>
    </source>
</evidence>
<dbReference type="Proteomes" id="UP001500394">
    <property type="component" value="Unassembled WGS sequence"/>
</dbReference>
<sequence length="170" mass="19557">MKLTPTALKWGLRMYPPFFFQRIWVKKIDEDFCGAEVKIIKSFLNINSNKTLFGGTIFSALDPMHSVLLDQLLKAKGLKKTVAWLKSAKIEYLKPGRTDLSFTIKLNQQEVEEAFQLIQKYGKVIKTFSTEIFDQNGTKCAVCENEVYIRDLNFDFSTLKSIDEKLNKTA</sequence>
<gene>
    <name evidence="1" type="ORF">GCM10023173_19900</name>
</gene>
<evidence type="ECO:0000313" key="1">
    <source>
        <dbReference type="EMBL" id="GAA4518284.1"/>
    </source>
</evidence>
<keyword evidence="2" id="KW-1185">Reference proteome</keyword>
<dbReference type="Pfam" id="PF14539">
    <property type="entry name" value="DUF4442"/>
    <property type="match status" value="1"/>
</dbReference>
<reference evidence="2" key="1">
    <citation type="journal article" date="2019" name="Int. J. Syst. Evol. Microbiol.">
        <title>The Global Catalogue of Microorganisms (GCM) 10K type strain sequencing project: providing services to taxonomists for standard genome sequencing and annotation.</title>
        <authorList>
            <consortium name="The Broad Institute Genomics Platform"/>
            <consortium name="The Broad Institute Genome Sequencing Center for Infectious Disease"/>
            <person name="Wu L."/>
            <person name="Ma J."/>
        </authorList>
    </citation>
    <scope>NUCLEOTIDE SEQUENCE [LARGE SCALE GENOMIC DNA]</scope>
    <source>
        <strain evidence="2">JCM 17858</strain>
    </source>
</reference>
<dbReference type="InterPro" id="IPR027961">
    <property type="entry name" value="DUF4442"/>
</dbReference>
<evidence type="ECO:0000313" key="2">
    <source>
        <dbReference type="Proteomes" id="UP001500394"/>
    </source>
</evidence>
<accession>A0ABP8R4U0</accession>
<dbReference type="Gene3D" id="3.10.129.10">
    <property type="entry name" value="Hotdog Thioesterase"/>
    <property type="match status" value="1"/>
</dbReference>
<name>A0ABP8R4U0_9SPHI</name>
<protein>
    <recommendedName>
        <fullName evidence="3">DUF4442 domain-containing protein</fullName>
    </recommendedName>
</protein>
<dbReference type="InterPro" id="IPR029069">
    <property type="entry name" value="HotDog_dom_sf"/>
</dbReference>
<dbReference type="EMBL" id="BAABGR010000029">
    <property type="protein sequence ID" value="GAA4518284.1"/>
    <property type="molecule type" value="Genomic_DNA"/>
</dbReference>
<comment type="caution">
    <text evidence="1">The sequence shown here is derived from an EMBL/GenBank/DDBJ whole genome shotgun (WGS) entry which is preliminary data.</text>
</comment>
<proteinExistence type="predicted"/>
<dbReference type="RefSeq" id="WP_345068051.1">
    <property type="nucleotide sequence ID" value="NZ_BAABGR010000029.1"/>
</dbReference>
<dbReference type="SUPFAM" id="SSF54637">
    <property type="entry name" value="Thioesterase/thiol ester dehydrase-isomerase"/>
    <property type="match status" value="1"/>
</dbReference>
<organism evidence="1 2">
    <name type="scientific">Sphingobacterium thermophilum</name>
    <dbReference type="NCBI Taxonomy" id="768534"/>
    <lineage>
        <taxon>Bacteria</taxon>
        <taxon>Pseudomonadati</taxon>
        <taxon>Bacteroidota</taxon>
        <taxon>Sphingobacteriia</taxon>
        <taxon>Sphingobacteriales</taxon>
        <taxon>Sphingobacteriaceae</taxon>
        <taxon>Sphingobacterium</taxon>
    </lineage>
</organism>